<dbReference type="InterPro" id="IPR035965">
    <property type="entry name" value="PAS-like_dom_sf"/>
</dbReference>
<dbReference type="PATRIC" id="fig|1172190.3.peg.1546"/>
<dbReference type="Pfam" id="PF00989">
    <property type="entry name" value="PAS"/>
    <property type="match status" value="1"/>
</dbReference>
<dbReference type="GO" id="GO:0006355">
    <property type="term" value="P:regulation of DNA-templated transcription"/>
    <property type="evidence" value="ECO:0007669"/>
    <property type="project" value="InterPro"/>
</dbReference>
<dbReference type="InterPro" id="IPR000014">
    <property type="entry name" value="PAS"/>
</dbReference>
<reference evidence="2 3" key="1">
    <citation type="submission" date="2013-07" db="EMBL/GenBank/DDBJ databases">
        <title>Sulfurimonas hongkongensis AST-10 Genome Sequencing.</title>
        <authorList>
            <person name="Cai L."/>
            <person name="Zhang T."/>
        </authorList>
    </citation>
    <scope>NUCLEOTIDE SEQUENCE [LARGE SCALE GENOMIC DNA]</scope>
    <source>
        <strain evidence="2 3">AST-10</strain>
    </source>
</reference>
<evidence type="ECO:0000259" key="1">
    <source>
        <dbReference type="PROSITE" id="PS50112"/>
    </source>
</evidence>
<dbReference type="STRING" id="1172190.M947_08015"/>
<dbReference type="Proteomes" id="UP000015520">
    <property type="component" value="Unassembled WGS sequence"/>
</dbReference>
<dbReference type="EMBL" id="AUPZ01000010">
    <property type="protein sequence ID" value="EQB39097.1"/>
    <property type="molecule type" value="Genomic_DNA"/>
</dbReference>
<accession>T0JQH4</accession>
<evidence type="ECO:0000313" key="2">
    <source>
        <dbReference type="EMBL" id="EQB39097.1"/>
    </source>
</evidence>
<name>T0JQH4_9BACT</name>
<gene>
    <name evidence="2" type="ORF">M947_08015</name>
</gene>
<feature type="domain" description="PAS" evidence="1">
    <location>
        <begin position="16"/>
        <end position="67"/>
    </location>
</feature>
<dbReference type="SUPFAM" id="SSF55785">
    <property type="entry name" value="PYP-like sensor domain (PAS domain)"/>
    <property type="match status" value="1"/>
</dbReference>
<organism evidence="2 3">
    <name type="scientific">Sulfurimonas hongkongensis</name>
    <dbReference type="NCBI Taxonomy" id="1172190"/>
    <lineage>
        <taxon>Bacteria</taxon>
        <taxon>Pseudomonadati</taxon>
        <taxon>Campylobacterota</taxon>
        <taxon>Epsilonproteobacteria</taxon>
        <taxon>Campylobacterales</taxon>
        <taxon>Sulfurimonadaceae</taxon>
        <taxon>Sulfurimonas</taxon>
    </lineage>
</organism>
<dbReference type="eggNOG" id="COG3829">
    <property type="taxonomic scope" value="Bacteria"/>
</dbReference>
<dbReference type="NCBIfam" id="TIGR00229">
    <property type="entry name" value="sensory_box"/>
    <property type="match status" value="1"/>
</dbReference>
<dbReference type="Gene3D" id="3.30.450.20">
    <property type="entry name" value="PAS domain"/>
    <property type="match status" value="1"/>
</dbReference>
<proteinExistence type="predicted"/>
<keyword evidence="3" id="KW-1185">Reference proteome</keyword>
<dbReference type="InterPro" id="IPR013767">
    <property type="entry name" value="PAS_fold"/>
</dbReference>
<dbReference type="AlphaFoldDB" id="T0JQH4"/>
<sequence>MIKELKEDDFIVSKTDLKGRLTYTNKIFIDISEYSESELLGKPHNILRHPDMPKAIFKYLWETIPQKKEVFAFIINRTKNDNAYWVYANITASIDEKGNIIGYYSVRRKPNPKALESIIELYKKMIEVEKSSGVDASFEVLTDILKEKGVSYDEYIISLQG</sequence>
<dbReference type="PROSITE" id="PS50112">
    <property type="entry name" value="PAS"/>
    <property type="match status" value="1"/>
</dbReference>
<evidence type="ECO:0000313" key="3">
    <source>
        <dbReference type="Proteomes" id="UP000015520"/>
    </source>
</evidence>
<comment type="caution">
    <text evidence="2">The sequence shown here is derived from an EMBL/GenBank/DDBJ whole genome shotgun (WGS) entry which is preliminary data.</text>
</comment>
<dbReference type="RefSeq" id="WP_021287858.1">
    <property type="nucleotide sequence ID" value="NZ_AUPZ01000010.1"/>
</dbReference>
<dbReference type="OrthoDB" id="9806477at2"/>
<protein>
    <submittedName>
        <fullName evidence="2">PAS sensor protein</fullName>
    </submittedName>
</protein>
<dbReference type="CDD" id="cd00130">
    <property type="entry name" value="PAS"/>
    <property type="match status" value="1"/>
</dbReference>